<dbReference type="Proteomes" id="UP000005408">
    <property type="component" value="Unassembled WGS sequence"/>
</dbReference>
<feature type="transmembrane region" description="Helical" evidence="1">
    <location>
        <begin position="63"/>
        <end position="87"/>
    </location>
</feature>
<reference evidence="2" key="1">
    <citation type="submission" date="2022-08" db="UniProtKB">
        <authorList>
            <consortium name="EnsemblMetazoa"/>
        </authorList>
    </citation>
    <scope>IDENTIFICATION</scope>
    <source>
        <strain evidence="2">05x7-T-G4-1.051#20</strain>
    </source>
</reference>
<organism evidence="2 3">
    <name type="scientific">Magallana gigas</name>
    <name type="common">Pacific oyster</name>
    <name type="synonym">Crassostrea gigas</name>
    <dbReference type="NCBI Taxonomy" id="29159"/>
    <lineage>
        <taxon>Eukaryota</taxon>
        <taxon>Metazoa</taxon>
        <taxon>Spiralia</taxon>
        <taxon>Lophotrochozoa</taxon>
        <taxon>Mollusca</taxon>
        <taxon>Bivalvia</taxon>
        <taxon>Autobranchia</taxon>
        <taxon>Pteriomorphia</taxon>
        <taxon>Ostreida</taxon>
        <taxon>Ostreoidea</taxon>
        <taxon>Ostreidae</taxon>
        <taxon>Magallana</taxon>
    </lineage>
</organism>
<dbReference type="EnsemblMetazoa" id="G29211.1">
    <property type="protein sequence ID" value="G29211.1:cds"/>
    <property type="gene ID" value="G29211"/>
</dbReference>
<accession>A0A8W8LUN0</accession>
<feature type="transmembrane region" description="Helical" evidence="1">
    <location>
        <begin position="99"/>
        <end position="117"/>
    </location>
</feature>
<keyword evidence="1" id="KW-0472">Membrane</keyword>
<proteinExistence type="predicted"/>
<name>A0A8W8LUN0_MAGGI</name>
<evidence type="ECO:0000256" key="1">
    <source>
        <dbReference type="SAM" id="Phobius"/>
    </source>
</evidence>
<evidence type="ECO:0000313" key="3">
    <source>
        <dbReference type="Proteomes" id="UP000005408"/>
    </source>
</evidence>
<dbReference type="SUPFAM" id="SSF81321">
    <property type="entry name" value="Family A G protein-coupled receptor-like"/>
    <property type="match status" value="1"/>
</dbReference>
<sequence length="174" mass="19607">MANMYVSVTTNITDFYDDVQNSDIFNRSDNSTIKKTTVHFNNDELQSKPTFEIMFGDTTFETAFVYVCLVITFLGITGNIAAMAIILYKPKFHTPTFAAIGYLALADFFAGIILSLVRTSNIPFSPKIEECFVTICLDELVNWQDGRIHRLKSLSGVRTTLFSRLERIAHLGLV</sequence>
<evidence type="ECO:0000313" key="2">
    <source>
        <dbReference type="EnsemblMetazoa" id="G29211.1:cds"/>
    </source>
</evidence>
<keyword evidence="1" id="KW-0812">Transmembrane</keyword>
<evidence type="ECO:0008006" key="4">
    <source>
        <dbReference type="Google" id="ProtNLM"/>
    </source>
</evidence>
<dbReference type="CDD" id="cd00637">
    <property type="entry name" value="7tm_classA_rhodopsin-like"/>
    <property type="match status" value="1"/>
</dbReference>
<dbReference type="AlphaFoldDB" id="A0A8W8LUN0"/>
<keyword evidence="3" id="KW-1185">Reference proteome</keyword>
<protein>
    <recommendedName>
        <fullName evidence="4">G-protein coupled receptors family 1 profile domain-containing protein</fullName>
    </recommendedName>
</protein>
<keyword evidence="1" id="KW-1133">Transmembrane helix</keyword>
<dbReference type="Gene3D" id="1.20.1070.10">
    <property type="entry name" value="Rhodopsin 7-helix transmembrane proteins"/>
    <property type="match status" value="1"/>
</dbReference>